<gene>
    <name evidence="5" type="ORF">CGOC_LOCUS10341</name>
</gene>
<keyword evidence="3" id="KW-1278">Translocase</keyword>
<reference evidence="5 6" key="1">
    <citation type="submission" date="2018-11" db="EMBL/GenBank/DDBJ databases">
        <authorList>
            <consortium name="Pathogen Informatics"/>
        </authorList>
    </citation>
    <scope>NUCLEOTIDE SEQUENCE [LARGE SCALE GENOMIC DNA]</scope>
</reference>
<evidence type="ECO:0000256" key="4">
    <source>
        <dbReference type="ARBA" id="ARBA00023027"/>
    </source>
</evidence>
<protein>
    <recommendedName>
        <fullName evidence="7">NADH-ubiquinone oxidoreductase 49 kDa subunit</fullName>
    </recommendedName>
</protein>
<evidence type="ECO:0000313" key="5">
    <source>
        <dbReference type="EMBL" id="VDN26258.1"/>
    </source>
</evidence>
<keyword evidence="4" id="KW-0520">NAD</keyword>
<dbReference type="OrthoDB" id="1009at2759"/>
<sequence>MLSTKLGVCCSRAAAASQVLLAKRCSHPIWYPDAKFERQFKVKLFNANSTQNWLLLFQSAGGMGKLWMSEKYDEYDKAIGLDKLEKLAYEMPTYSDIFEGKHREKQLENMILNFGPQHPAAHGVLRLVLKLEGEVIIKATPHVGFLHRGTEKLIEYRTYTQAVPFFDRLDYVSMMCNEQGFALAVEKLIQNHMIALCSHALDIGAMTPLFWMF</sequence>
<dbReference type="GO" id="GO:0006120">
    <property type="term" value="P:mitochondrial electron transport, NADH to ubiquinone"/>
    <property type="evidence" value="ECO:0007669"/>
    <property type="project" value="TreeGrafter"/>
</dbReference>
<dbReference type="PANTHER" id="PTHR11993:SF10">
    <property type="entry name" value="NADH DEHYDROGENASE [UBIQUINONE] IRON-SULFUR PROTEIN 2, MITOCHONDRIAL"/>
    <property type="match status" value="1"/>
</dbReference>
<name>A0A3P7MUN2_CYLGO</name>
<dbReference type="InterPro" id="IPR022885">
    <property type="entry name" value="NDH1_su_D/H"/>
</dbReference>
<evidence type="ECO:0000313" key="6">
    <source>
        <dbReference type="Proteomes" id="UP000271889"/>
    </source>
</evidence>
<dbReference type="Proteomes" id="UP000271889">
    <property type="component" value="Unassembled WGS sequence"/>
</dbReference>
<evidence type="ECO:0008006" key="7">
    <source>
        <dbReference type="Google" id="ProtNLM"/>
    </source>
</evidence>
<evidence type="ECO:0000256" key="3">
    <source>
        <dbReference type="ARBA" id="ARBA00022967"/>
    </source>
</evidence>
<accession>A0A3P7MUN2</accession>
<evidence type="ECO:0000256" key="2">
    <source>
        <dbReference type="ARBA" id="ARBA00022448"/>
    </source>
</evidence>
<evidence type="ECO:0000256" key="1">
    <source>
        <dbReference type="ARBA" id="ARBA00005769"/>
    </source>
</evidence>
<dbReference type="SUPFAM" id="SSF56762">
    <property type="entry name" value="HydB/Nqo4-like"/>
    <property type="match status" value="1"/>
</dbReference>
<organism evidence="5 6">
    <name type="scientific">Cylicostephanus goldi</name>
    <name type="common">Nematode worm</name>
    <dbReference type="NCBI Taxonomy" id="71465"/>
    <lineage>
        <taxon>Eukaryota</taxon>
        <taxon>Metazoa</taxon>
        <taxon>Ecdysozoa</taxon>
        <taxon>Nematoda</taxon>
        <taxon>Chromadorea</taxon>
        <taxon>Rhabditida</taxon>
        <taxon>Rhabditina</taxon>
        <taxon>Rhabditomorpha</taxon>
        <taxon>Strongyloidea</taxon>
        <taxon>Strongylidae</taxon>
        <taxon>Cylicostephanus</taxon>
    </lineage>
</organism>
<dbReference type="EMBL" id="UYRV01110802">
    <property type="protein sequence ID" value="VDN26258.1"/>
    <property type="molecule type" value="Genomic_DNA"/>
</dbReference>
<dbReference type="PROSITE" id="PS00535">
    <property type="entry name" value="COMPLEX1_49K"/>
    <property type="match status" value="1"/>
</dbReference>
<dbReference type="InterPro" id="IPR014029">
    <property type="entry name" value="NADH_UbQ_OxRdtase_49kDa_CS"/>
</dbReference>
<keyword evidence="6" id="KW-1185">Reference proteome</keyword>
<proteinExistence type="inferred from homology"/>
<dbReference type="AlphaFoldDB" id="A0A3P7MUN2"/>
<dbReference type="PANTHER" id="PTHR11993">
    <property type="entry name" value="NADH-UBIQUINONE OXIDOREDUCTASE 49 KDA SUBUNIT"/>
    <property type="match status" value="1"/>
</dbReference>
<dbReference type="InterPro" id="IPR029014">
    <property type="entry name" value="NiFe-Hase_large"/>
</dbReference>
<dbReference type="Gene3D" id="1.10.645.10">
    <property type="entry name" value="Cytochrome-c3 Hydrogenase, chain B"/>
    <property type="match status" value="1"/>
</dbReference>
<comment type="similarity">
    <text evidence="1">Belongs to the complex I 49 kDa subunit family.</text>
</comment>
<dbReference type="GO" id="GO:0005739">
    <property type="term" value="C:mitochondrion"/>
    <property type="evidence" value="ECO:0007669"/>
    <property type="project" value="GOC"/>
</dbReference>
<dbReference type="GO" id="GO:0016651">
    <property type="term" value="F:oxidoreductase activity, acting on NAD(P)H"/>
    <property type="evidence" value="ECO:0007669"/>
    <property type="project" value="InterPro"/>
</dbReference>
<feature type="non-terminal residue" evidence="5">
    <location>
        <position position="213"/>
    </location>
</feature>
<keyword evidence="2" id="KW-0813">Transport</keyword>